<evidence type="ECO:0000256" key="1">
    <source>
        <dbReference type="ARBA" id="ARBA00001947"/>
    </source>
</evidence>
<evidence type="ECO:0000256" key="2">
    <source>
        <dbReference type="ARBA" id="ARBA00005988"/>
    </source>
</evidence>
<dbReference type="InterPro" id="IPR029062">
    <property type="entry name" value="Class_I_gatase-like"/>
</dbReference>
<evidence type="ECO:0000256" key="8">
    <source>
        <dbReference type="SAM" id="SignalP"/>
    </source>
</evidence>
<keyword evidence="10" id="KW-0121">Carboxypeptidase</keyword>
<evidence type="ECO:0000313" key="10">
    <source>
        <dbReference type="EMBL" id="PWK25189.1"/>
    </source>
</evidence>
<dbReference type="Proteomes" id="UP000245489">
    <property type="component" value="Unassembled WGS sequence"/>
</dbReference>
<comment type="caution">
    <text evidence="7">Lacks conserved residue(s) required for the propagation of feature annotation.</text>
</comment>
<dbReference type="EMBL" id="QGGO01000014">
    <property type="protein sequence ID" value="PWK25189.1"/>
    <property type="molecule type" value="Genomic_DNA"/>
</dbReference>
<dbReference type="GO" id="GO:0005615">
    <property type="term" value="C:extracellular space"/>
    <property type="evidence" value="ECO:0007669"/>
    <property type="project" value="TreeGrafter"/>
</dbReference>
<dbReference type="PANTHER" id="PTHR11705:SF143">
    <property type="entry name" value="SLL0236 PROTEIN"/>
    <property type="match status" value="1"/>
</dbReference>
<comment type="similarity">
    <text evidence="2 7">Belongs to the peptidase M14 family.</text>
</comment>
<comment type="cofactor">
    <cofactor evidence="1">
        <name>Zn(2+)</name>
        <dbReference type="ChEBI" id="CHEBI:29105"/>
    </cofactor>
</comment>
<keyword evidence="4" id="KW-0378">Hydrolase</keyword>
<evidence type="ECO:0000313" key="11">
    <source>
        <dbReference type="Proteomes" id="UP000245489"/>
    </source>
</evidence>
<dbReference type="RefSeq" id="WP_109743533.1">
    <property type="nucleotide sequence ID" value="NZ_QGGO01000014.1"/>
</dbReference>
<dbReference type="OrthoDB" id="9758209at2"/>
<evidence type="ECO:0000256" key="6">
    <source>
        <dbReference type="ARBA" id="ARBA00023049"/>
    </source>
</evidence>
<name>A0A316E744_9BACT</name>
<dbReference type="CDD" id="cd03143">
    <property type="entry name" value="A4_beta-galactosidase_middle_domain"/>
    <property type="match status" value="1"/>
</dbReference>
<feature type="chain" id="PRO_5016343599" evidence="8">
    <location>
        <begin position="28"/>
        <end position="844"/>
    </location>
</feature>
<dbReference type="Pfam" id="PF00246">
    <property type="entry name" value="Peptidase_M14"/>
    <property type="match status" value="1"/>
</dbReference>
<dbReference type="SUPFAM" id="SSF52317">
    <property type="entry name" value="Class I glutamine amidotransferase-like"/>
    <property type="match status" value="1"/>
</dbReference>
<reference evidence="10 11" key="1">
    <citation type="submission" date="2018-05" db="EMBL/GenBank/DDBJ databases">
        <title>Genomic Encyclopedia of Archaeal and Bacterial Type Strains, Phase II (KMG-II): from individual species to whole genera.</title>
        <authorList>
            <person name="Goeker M."/>
        </authorList>
    </citation>
    <scope>NUCLEOTIDE SEQUENCE [LARGE SCALE GENOMIC DNA]</scope>
    <source>
        <strain evidence="10 11">DSM 22214</strain>
    </source>
</reference>
<dbReference type="GO" id="GO:0004181">
    <property type="term" value="F:metallocarboxypeptidase activity"/>
    <property type="evidence" value="ECO:0007669"/>
    <property type="project" value="InterPro"/>
</dbReference>
<sequence>MKKNSNTKLFYVAFLLTFLFQSSLIFSQTAVQTPEEFLNFKKGDRFLRHHQVVSYYEYIASKYPSQVKIVKYGSTNEGRPLMVAIIASPENFSQLEEIRTNNLKSIGLMEGKPTKKQPAIAWLSYNVHGNESCSSNTAPFTIYELLNPANSRSKNILANTVVMLDPCINPDGYDRYVNFYNQKVGGTYNPTPSAIEHNEPWPGGRFNHYLFDLNRDWAWQVQKETQERMALYRQWMPHLHADFHEQGVENPYYFSPSAKPYHEDITPWQREFQKILGDYNKKDFDKNGWLYFSKERFDLLYPSYGDTYPTYNGAFGMTYEQGGSGRAGLGITKRDGDTLTLKQRIDHHFSTSFACMEAISNNADKTVTEFIKFFDNAQKFPVGPYKSFVIKTKGNESRVREFLTFLDRENFQYGTAGKALMASGYSYQDDKNETFGIDAEDIVINLYQPRSTFLKILLEPKTMVEDSLTYDITSWSLPYAYGLNTFAIKDRINPAGKPTFTMATAKVEKPYAYLVKWQAFSELKLLASLLKKGIKVRSAAKSFEVETQSFNEGTLVITRSGNERLGDQFDKIIKEETERLQVNLFAVSTGMATKGSDFGSDNVSYLKPPRIAILSGDGVSPTAFGATWHFFDKQIEYPSTVLGESYFANTDLSKFDVLILADGNYGKILEDKTLNKVKEWVRAGGRLVAVQGALNALAGKDGFELKHKEEEKKKVSDAEKLKVFGNAERESISEETPGSIYRVVMDTTHPLAFGFEKNYFSLVLESSDYQYLNEGWNVGVIKEKSLLAGFAGSVAQEKLKNSLVFGTQDMGRGQVIYLANDPVFRGFWQNGKLLFGNAVFVVGN</sequence>
<dbReference type="CDD" id="cd06238">
    <property type="entry name" value="M14-like"/>
    <property type="match status" value="1"/>
</dbReference>
<keyword evidence="3" id="KW-0645">Protease</keyword>
<accession>A0A316E744</accession>
<keyword evidence="11" id="KW-1185">Reference proteome</keyword>
<dbReference type="PROSITE" id="PS52035">
    <property type="entry name" value="PEPTIDASE_M14"/>
    <property type="match status" value="1"/>
</dbReference>
<dbReference type="GO" id="GO:0008270">
    <property type="term" value="F:zinc ion binding"/>
    <property type="evidence" value="ECO:0007669"/>
    <property type="project" value="InterPro"/>
</dbReference>
<keyword evidence="8" id="KW-0732">Signal</keyword>
<evidence type="ECO:0000256" key="5">
    <source>
        <dbReference type="ARBA" id="ARBA00022833"/>
    </source>
</evidence>
<proteinExistence type="inferred from homology"/>
<feature type="domain" description="Peptidase M14" evidence="9">
    <location>
        <begin position="45"/>
        <end position="359"/>
    </location>
</feature>
<dbReference type="AlphaFoldDB" id="A0A316E744"/>
<dbReference type="GO" id="GO:0006508">
    <property type="term" value="P:proteolysis"/>
    <property type="evidence" value="ECO:0007669"/>
    <property type="project" value="UniProtKB-KW"/>
</dbReference>
<evidence type="ECO:0000256" key="4">
    <source>
        <dbReference type="ARBA" id="ARBA00022801"/>
    </source>
</evidence>
<protein>
    <submittedName>
        <fullName evidence="10">Zinc carboxypeptidase</fullName>
    </submittedName>
</protein>
<evidence type="ECO:0000256" key="3">
    <source>
        <dbReference type="ARBA" id="ARBA00022670"/>
    </source>
</evidence>
<evidence type="ECO:0000256" key="7">
    <source>
        <dbReference type="PROSITE-ProRule" id="PRU01379"/>
    </source>
</evidence>
<organism evidence="10 11">
    <name type="scientific">Arcicella aurantiaca</name>
    <dbReference type="NCBI Taxonomy" id="591202"/>
    <lineage>
        <taxon>Bacteria</taxon>
        <taxon>Pseudomonadati</taxon>
        <taxon>Bacteroidota</taxon>
        <taxon>Cytophagia</taxon>
        <taxon>Cytophagales</taxon>
        <taxon>Flectobacillaceae</taxon>
        <taxon>Arcicella</taxon>
    </lineage>
</organism>
<gene>
    <name evidence="10" type="ORF">LV89_02815</name>
</gene>
<comment type="caution">
    <text evidence="10">The sequence shown here is derived from an EMBL/GenBank/DDBJ whole genome shotgun (WGS) entry which is preliminary data.</text>
</comment>
<evidence type="ECO:0000259" key="9">
    <source>
        <dbReference type="PROSITE" id="PS52035"/>
    </source>
</evidence>
<keyword evidence="5" id="KW-0862">Zinc</keyword>
<feature type="signal peptide" evidence="8">
    <location>
        <begin position="1"/>
        <end position="27"/>
    </location>
</feature>
<dbReference type="SUPFAM" id="SSF53187">
    <property type="entry name" value="Zn-dependent exopeptidases"/>
    <property type="match status" value="1"/>
</dbReference>
<keyword evidence="6" id="KW-0482">Metalloprotease</keyword>
<dbReference type="SMART" id="SM00631">
    <property type="entry name" value="Zn_pept"/>
    <property type="match status" value="1"/>
</dbReference>
<dbReference type="Gene3D" id="3.40.630.10">
    <property type="entry name" value="Zn peptidases"/>
    <property type="match status" value="1"/>
</dbReference>
<dbReference type="Gene3D" id="3.40.50.880">
    <property type="match status" value="1"/>
</dbReference>
<dbReference type="PANTHER" id="PTHR11705">
    <property type="entry name" value="PROTEASE FAMILY M14 CARBOXYPEPTIDASE A,B"/>
    <property type="match status" value="1"/>
</dbReference>
<dbReference type="InterPro" id="IPR000834">
    <property type="entry name" value="Peptidase_M14"/>
</dbReference>